<dbReference type="InterPro" id="IPR016636">
    <property type="entry name" value="3-oxo-5-alpha-steroid_4-DH"/>
</dbReference>
<keyword evidence="8" id="KW-0521">NADP</keyword>
<dbReference type="PROSITE" id="PS50244">
    <property type="entry name" value="S5A_REDUCTASE"/>
    <property type="match status" value="1"/>
</dbReference>
<dbReference type="PANTHER" id="PTHR10556:SF37">
    <property type="entry name" value="3-OXO-5-ALPHA-STEROID 4-DEHYDROGENASE 2"/>
    <property type="match status" value="1"/>
</dbReference>
<name>A0ABD1JHI9_9TELE</name>
<dbReference type="FunFam" id="1.20.120.1630:FF:000002">
    <property type="entry name" value="Steroid 5 alpha-reductase 1"/>
    <property type="match status" value="1"/>
</dbReference>
<keyword evidence="5" id="KW-0221">Differentiation</keyword>
<evidence type="ECO:0000256" key="9">
    <source>
        <dbReference type="ARBA" id="ARBA00022928"/>
    </source>
</evidence>
<comment type="similarity">
    <text evidence="3 18">Belongs to the steroid 5-alpha reductase family.</text>
</comment>
<evidence type="ECO:0000256" key="17">
    <source>
        <dbReference type="ARBA" id="ARBA00049397"/>
    </source>
</evidence>
<evidence type="ECO:0000313" key="20">
    <source>
        <dbReference type="EMBL" id="KAL2086502.1"/>
    </source>
</evidence>
<keyword evidence="21" id="KW-1185">Reference proteome</keyword>
<keyword evidence="6" id="KW-0256">Endoplasmic reticulum</keyword>
<evidence type="ECO:0000256" key="16">
    <source>
        <dbReference type="ARBA" id="ARBA00048292"/>
    </source>
</evidence>
<evidence type="ECO:0000256" key="8">
    <source>
        <dbReference type="ARBA" id="ARBA00022857"/>
    </source>
</evidence>
<sequence>MECLEDAVFWCSWAFILCGVAYFFSDRRTTGTYGRYSEAGKDRWMVPARLGWFLQELPAFLVPSLLTLTTNPRPGWGKVLLLCTYCLHYFQRTFVYSLLIHSKPMPARTVRSAMIFCSLCGALQGHNLLHCTQYDDTWLSDVRLVTGLLIFFLGMAINIHSDCILRRLRKAGETSGYKIPRGGVFEYVSGANYFGEIVEWYGFAMATWSLPAFSFAFFTMCSIGPRAWYHHRFYIEKFSDYPKTRKALIPFIF</sequence>
<comment type="catalytic activity">
    <reaction evidence="17">
        <text>17beta-hydroxy-5alpha-androstan-3-one + NADP(+) = testosterone + NADPH + H(+)</text>
        <dbReference type="Rhea" id="RHEA:50820"/>
        <dbReference type="ChEBI" id="CHEBI:15378"/>
        <dbReference type="ChEBI" id="CHEBI:16330"/>
        <dbReference type="ChEBI" id="CHEBI:17347"/>
        <dbReference type="ChEBI" id="CHEBI:57783"/>
        <dbReference type="ChEBI" id="CHEBI:58349"/>
        <dbReference type="EC" id="1.3.1.22"/>
    </reaction>
    <physiologicalReaction direction="right-to-left" evidence="17">
        <dbReference type="Rhea" id="RHEA:50822"/>
    </physiologicalReaction>
</comment>
<feature type="transmembrane region" description="Helical" evidence="18">
    <location>
        <begin position="142"/>
        <end position="160"/>
    </location>
</feature>
<dbReference type="Pfam" id="PF02544">
    <property type="entry name" value="Steroid_dh"/>
    <property type="match status" value="1"/>
</dbReference>
<comment type="caution">
    <text evidence="20">The sequence shown here is derived from an EMBL/GenBank/DDBJ whole genome shotgun (WGS) entry which is preliminary data.</text>
</comment>
<keyword evidence="13 18" id="KW-0472">Membrane</keyword>
<comment type="catalytic activity">
    <reaction evidence="15 18">
        <text>a 3-oxo-5alpha-steroid + NADP(+) = a 3-oxo-Delta(4)-steroid + NADPH + H(+)</text>
        <dbReference type="Rhea" id="RHEA:54384"/>
        <dbReference type="ChEBI" id="CHEBI:13601"/>
        <dbReference type="ChEBI" id="CHEBI:15378"/>
        <dbReference type="ChEBI" id="CHEBI:47909"/>
        <dbReference type="ChEBI" id="CHEBI:57783"/>
        <dbReference type="ChEBI" id="CHEBI:58349"/>
        <dbReference type="EC" id="1.3.1.22"/>
    </reaction>
</comment>
<comment type="function">
    <text evidence="14">Converts testosterone (T) into 5-alpha-dihydrotestosterone (DHT) and progesterone or corticosterone into their corresponding 5-alpha-3-oxosteroids. It plays a central role in sexual differentiation and androgen physiology.</text>
</comment>
<evidence type="ECO:0000256" key="5">
    <source>
        <dbReference type="ARBA" id="ARBA00022782"/>
    </source>
</evidence>
<evidence type="ECO:0000259" key="19">
    <source>
        <dbReference type="Pfam" id="PF02544"/>
    </source>
</evidence>
<dbReference type="GO" id="GO:0047751">
    <property type="term" value="F:3-oxo-5-alpha-steroid 4-dehydrogenase (NADP+) activity"/>
    <property type="evidence" value="ECO:0007669"/>
    <property type="project" value="UniProtKB-EC"/>
</dbReference>
<evidence type="ECO:0000256" key="14">
    <source>
        <dbReference type="ARBA" id="ARBA00045549"/>
    </source>
</evidence>
<dbReference type="Proteomes" id="UP001591681">
    <property type="component" value="Unassembled WGS sequence"/>
</dbReference>
<comment type="catalytic activity">
    <reaction evidence="16">
        <text>5alpha-pregnane-3,20-dione + NADP(+) = progesterone + NADPH + H(+)</text>
        <dbReference type="Rhea" id="RHEA:21952"/>
        <dbReference type="ChEBI" id="CHEBI:15378"/>
        <dbReference type="ChEBI" id="CHEBI:17026"/>
        <dbReference type="ChEBI" id="CHEBI:28952"/>
        <dbReference type="ChEBI" id="CHEBI:57783"/>
        <dbReference type="ChEBI" id="CHEBI:58349"/>
        <dbReference type="EC" id="1.3.1.22"/>
    </reaction>
    <physiologicalReaction direction="right-to-left" evidence="16">
        <dbReference type="Rhea" id="RHEA:21954"/>
    </physiologicalReaction>
</comment>
<evidence type="ECO:0000256" key="18">
    <source>
        <dbReference type="PIRNR" id="PIRNR015596"/>
    </source>
</evidence>
<keyword evidence="9" id="KW-0726">Sexual differentiation</keyword>
<dbReference type="EC" id="1.3.1.22" evidence="18"/>
<evidence type="ECO:0000256" key="10">
    <source>
        <dbReference type="ARBA" id="ARBA00022989"/>
    </source>
</evidence>
<keyword evidence="7" id="KW-0492">Microsome</keyword>
<evidence type="ECO:0000256" key="11">
    <source>
        <dbReference type="ARBA" id="ARBA00023002"/>
    </source>
</evidence>
<dbReference type="AlphaFoldDB" id="A0ABD1JHI9"/>
<evidence type="ECO:0000256" key="2">
    <source>
        <dbReference type="ARBA" id="ARBA00004477"/>
    </source>
</evidence>
<dbReference type="GO" id="GO:0030154">
    <property type="term" value="P:cell differentiation"/>
    <property type="evidence" value="ECO:0007669"/>
    <property type="project" value="UniProtKB-KW"/>
</dbReference>
<evidence type="ECO:0000313" key="21">
    <source>
        <dbReference type="Proteomes" id="UP001591681"/>
    </source>
</evidence>
<evidence type="ECO:0000256" key="7">
    <source>
        <dbReference type="ARBA" id="ARBA00022848"/>
    </source>
</evidence>
<keyword evidence="12" id="KW-0443">Lipid metabolism</keyword>
<dbReference type="GO" id="GO:0007548">
    <property type="term" value="P:sex differentiation"/>
    <property type="evidence" value="ECO:0007669"/>
    <property type="project" value="UniProtKB-KW"/>
</dbReference>
<evidence type="ECO:0000256" key="13">
    <source>
        <dbReference type="ARBA" id="ARBA00023136"/>
    </source>
</evidence>
<proteinExistence type="inferred from homology"/>
<dbReference type="InterPro" id="IPR039357">
    <property type="entry name" value="SRD5A/TECR"/>
</dbReference>
<dbReference type="PIRSF" id="PIRSF015596">
    <property type="entry name" value="5_alpha-SR2"/>
    <property type="match status" value="1"/>
</dbReference>
<comment type="caution">
    <text evidence="18">Lacks conserved residue(s) required for the propagation of feature annotation.</text>
</comment>
<reference evidence="20 21" key="1">
    <citation type="submission" date="2024-09" db="EMBL/GenBank/DDBJ databases">
        <title>A chromosome-level genome assembly of Gray's grenadier anchovy, Coilia grayii.</title>
        <authorList>
            <person name="Fu Z."/>
        </authorList>
    </citation>
    <scope>NUCLEOTIDE SEQUENCE [LARGE SCALE GENOMIC DNA]</scope>
    <source>
        <strain evidence="20">G4</strain>
        <tissue evidence="20">Muscle</tissue>
    </source>
</reference>
<keyword evidence="11" id="KW-0560">Oxidoreductase</keyword>
<keyword evidence="10 18" id="KW-1133">Transmembrane helix</keyword>
<dbReference type="GO" id="GO:0006702">
    <property type="term" value="P:androgen biosynthetic process"/>
    <property type="evidence" value="ECO:0007669"/>
    <property type="project" value="UniProtKB-ARBA"/>
</dbReference>
<feature type="domain" description="3-oxo-5-alpha-steroid 4-dehydrogenase C-terminal" evidence="19">
    <location>
        <begin position="104"/>
        <end position="253"/>
    </location>
</feature>
<evidence type="ECO:0000256" key="4">
    <source>
        <dbReference type="ARBA" id="ARBA00022692"/>
    </source>
</evidence>
<evidence type="ECO:0000256" key="6">
    <source>
        <dbReference type="ARBA" id="ARBA00022824"/>
    </source>
</evidence>
<accession>A0ABD1JHI9</accession>
<evidence type="ECO:0000256" key="3">
    <source>
        <dbReference type="ARBA" id="ARBA00007742"/>
    </source>
</evidence>
<protein>
    <recommendedName>
        <fullName evidence="18">3-oxo-5alpha-steroid 4-dehydrogenase (NADP(+))</fullName>
        <ecNumber evidence="18">1.3.1.22</ecNumber>
    </recommendedName>
</protein>
<dbReference type="Gene3D" id="1.20.120.1630">
    <property type="match status" value="1"/>
</dbReference>
<dbReference type="EMBL" id="JBHFQA010000015">
    <property type="protein sequence ID" value="KAL2086502.1"/>
    <property type="molecule type" value="Genomic_DNA"/>
</dbReference>
<evidence type="ECO:0000256" key="12">
    <source>
        <dbReference type="ARBA" id="ARBA00023098"/>
    </source>
</evidence>
<evidence type="ECO:0000256" key="15">
    <source>
        <dbReference type="ARBA" id="ARBA00048164"/>
    </source>
</evidence>
<feature type="transmembrane region" description="Helical" evidence="18">
    <location>
        <begin position="7"/>
        <end position="25"/>
    </location>
</feature>
<dbReference type="GO" id="GO:0005789">
    <property type="term" value="C:endoplasmic reticulum membrane"/>
    <property type="evidence" value="ECO:0007669"/>
    <property type="project" value="UniProtKB-SubCell"/>
</dbReference>
<gene>
    <name evidence="20" type="ORF">ACEWY4_017561</name>
</gene>
<comment type="subcellular location">
    <subcellularLocation>
        <location evidence="2">Endoplasmic reticulum membrane</location>
        <topology evidence="2">Multi-pass membrane protein</topology>
    </subcellularLocation>
    <subcellularLocation>
        <location evidence="1">Microsome membrane</location>
        <topology evidence="1">Multi-pass membrane protein</topology>
    </subcellularLocation>
</comment>
<keyword evidence="4 18" id="KW-0812">Transmembrane</keyword>
<organism evidence="20 21">
    <name type="scientific">Coilia grayii</name>
    <name type="common">Gray's grenadier anchovy</name>
    <dbReference type="NCBI Taxonomy" id="363190"/>
    <lineage>
        <taxon>Eukaryota</taxon>
        <taxon>Metazoa</taxon>
        <taxon>Chordata</taxon>
        <taxon>Craniata</taxon>
        <taxon>Vertebrata</taxon>
        <taxon>Euteleostomi</taxon>
        <taxon>Actinopterygii</taxon>
        <taxon>Neopterygii</taxon>
        <taxon>Teleostei</taxon>
        <taxon>Clupei</taxon>
        <taxon>Clupeiformes</taxon>
        <taxon>Clupeoidei</taxon>
        <taxon>Engraulidae</taxon>
        <taxon>Coilinae</taxon>
        <taxon>Coilia</taxon>
    </lineage>
</organism>
<dbReference type="PANTHER" id="PTHR10556">
    <property type="entry name" value="3-OXO-5-ALPHA-STEROID 4-DEHYDROGENASE"/>
    <property type="match status" value="1"/>
</dbReference>
<evidence type="ECO:0000256" key="1">
    <source>
        <dbReference type="ARBA" id="ARBA00004154"/>
    </source>
</evidence>
<dbReference type="InterPro" id="IPR001104">
    <property type="entry name" value="3-oxo-5_a-steroid_4-DH_C"/>
</dbReference>